<evidence type="ECO:0000256" key="3">
    <source>
        <dbReference type="ARBA" id="ARBA00022801"/>
    </source>
</evidence>
<organism evidence="11 12">
    <name type="scientific">Psychrobacter fozii</name>
    <dbReference type="NCBI Taxonomy" id="198480"/>
    <lineage>
        <taxon>Bacteria</taxon>
        <taxon>Pseudomonadati</taxon>
        <taxon>Pseudomonadota</taxon>
        <taxon>Gammaproteobacteria</taxon>
        <taxon>Moraxellales</taxon>
        <taxon>Moraxellaceae</taxon>
        <taxon>Psychrobacter</taxon>
    </lineage>
</organism>
<evidence type="ECO:0000256" key="5">
    <source>
        <dbReference type="ARBA" id="ARBA00023049"/>
    </source>
</evidence>
<name>A0A2V4UGY9_9GAMM</name>
<evidence type="ECO:0000259" key="9">
    <source>
        <dbReference type="Pfam" id="PF01435"/>
    </source>
</evidence>
<dbReference type="GO" id="GO:0046872">
    <property type="term" value="F:metal ion binding"/>
    <property type="evidence" value="ECO:0007669"/>
    <property type="project" value="UniProtKB-KW"/>
</dbReference>
<dbReference type="InterPro" id="IPR001915">
    <property type="entry name" value="Peptidase_M48"/>
</dbReference>
<comment type="cofactor">
    <cofactor evidence="6">
        <name>Zn(2+)</name>
        <dbReference type="ChEBI" id="CHEBI:29105"/>
    </cofactor>
    <text evidence="6">Binds 1 zinc ion per subunit.</text>
</comment>
<evidence type="ECO:0000256" key="1">
    <source>
        <dbReference type="ARBA" id="ARBA00022670"/>
    </source>
</evidence>
<dbReference type="InterPro" id="IPR055518">
    <property type="entry name" value="DUF7092"/>
</dbReference>
<dbReference type="InterPro" id="IPR051156">
    <property type="entry name" value="Mito/Outer_Membr_Metalloprot"/>
</dbReference>
<feature type="domain" description="Peptidase M48" evidence="9">
    <location>
        <begin position="206"/>
        <end position="387"/>
    </location>
</feature>
<feature type="region of interest" description="Disordered" evidence="7">
    <location>
        <begin position="335"/>
        <end position="357"/>
    </location>
</feature>
<keyword evidence="1 6" id="KW-0645">Protease</keyword>
<evidence type="ECO:0000256" key="7">
    <source>
        <dbReference type="SAM" id="MobiDB-lite"/>
    </source>
</evidence>
<dbReference type="GO" id="GO:0004222">
    <property type="term" value="F:metalloendopeptidase activity"/>
    <property type="evidence" value="ECO:0007669"/>
    <property type="project" value="InterPro"/>
</dbReference>
<dbReference type="RefSeq" id="WP_110923890.1">
    <property type="nucleotide sequence ID" value="NZ_QJSU01000009.1"/>
</dbReference>
<dbReference type="EMBL" id="QJSU01000009">
    <property type="protein sequence ID" value="PYE38079.1"/>
    <property type="molecule type" value="Genomic_DNA"/>
</dbReference>
<reference evidence="11 12" key="1">
    <citation type="submission" date="2018-06" db="EMBL/GenBank/DDBJ databases">
        <title>Genomic Encyclopedia of Type Strains, Phase III (KMG-III): the genomes of soil and plant-associated and newly described type strains.</title>
        <authorList>
            <person name="Whitman W."/>
        </authorList>
    </citation>
    <scope>NUCLEOTIDE SEQUENCE [LARGE SCALE GENOMIC DNA]</scope>
    <source>
        <strain evidence="11 12">CECT 5889</strain>
    </source>
</reference>
<gene>
    <name evidence="11" type="ORF">DFP82_10926</name>
</gene>
<dbReference type="Gene3D" id="3.30.2010.10">
    <property type="entry name" value="Metalloproteases ('zincins'), catalytic domain"/>
    <property type="match status" value="1"/>
</dbReference>
<proteinExistence type="inferred from homology"/>
<keyword evidence="8" id="KW-0472">Membrane</keyword>
<keyword evidence="8" id="KW-1133">Transmembrane helix</keyword>
<dbReference type="Proteomes" id="UP000247746">
    <property type="component" value="Unassembled WGS sequence"/>
</dbReference>
<dbReference type="PANTHER" id="PTHR22726:SF1">
    <property type="entry name" value="METALLOENDOPEPTIDASE OMA1, MITOCHONDRIAL"/>
    <property type="match status" value="1"/>
</dbReference>
<evidence type="ECO:0000259" key="10">
    <source>
        <dbReference type="Pfam" id="PF23368"/>
    </source>
</evidence>
<dbReference type="GO" id="GO:0051603">
    <property type="term" value="P:proteolysis involved in protein catabolic process"/>
    <property type="evidence" value="ECO:0007669"/>
    <property type="project" value="TreeGrafter"/>
</dbReference>
<dbReference type="AlphaFoldDB" id="A0A2V4UGY9"/>
<comment type="similarity">
    <text evidence="6">Belongs to the peptidase M48 family.</text>
</comment>
<keyword evidence="3 6" id="KW-0378">Hydrolase</keyword>
<sequence length="400" mass="44952">MVNLISGKWYPKDSSVQYTAQLTLAETRYEVNIVSVETSDSLDSSQNIDGQWSQVAISDRLGSTERKLTLADGSLFTTHDNDAIDNFINSSQGSSTGSKWSLRLHRHETKMTSVLTMLVLTIVFVFSFIKWGIPWTSQTVAHALPQATGDFIGKQSLKFADGYFLQPTKISDAEQQDIQSRFETRLKRFAGDDRIHYQIHFRDMNINGLSLPNAFALPSGDIVLTDKFIDLSKNDDEIDAVLLHEMGHVVERHGLEMLTQNSLTTMIVILVLGNPDGISEVATGLGTALVSSHYSRQYETEADEFAFNKMLEIGVNPQAFVDILSRMEDYSTTVTDTKDVDDTTHQHEGDDEDEIDNEKVEEVEEDKLSDFLSSHPNTQLRIKMAEKYSKCFEQGLKVCK</sequence>
<dbReference type="Pfam" id="PF23368">
    <property type="entry name" value="DUF7092"/>
    <property type="match status" value="1"/>
</dbReference>
<protein>
    <submittedName>
        <fullName evidence="11">Peptidase M48-like protein</fullName>
    </submittedName>
</protein>
<evidence type="ECO:0000256" key="8">
    <source>
        <dbReference type="SAM" id="Phobius"/>
    </source>
</evidence>
<keyword evidence="2" id="KW-0479">Metal-binding</keyword>
<evidence type="ECO:0000313" key="12">
    <source>
        <dbReference type="Proteomes" id="UP000247746"/>
    </source>
</evidence>
<keyword evidence="12" id="KW-1185">Reference proteome</keyword>
<comment type="caution">
    <text evidence="11">The sequence shown here is derived from an EMBL/GenBank/DDBJ whole genome shotgun (WGS) entry which is preliminary data.</text>
</comment>
<keyword evidence="4 6" id="KW-0862">Zinc</keyword>
<evidence type="ECO:0000256" key="6">
    <source>
        <dbReference type="RuleBase" id="RU003983"/>
    </source>
</evidence>
<feature type="transmembrane region" description="Helical" evidence="8">
    <location>
        <begin position="113"/>
        <end position="133"/>
    </location>
</feature>
<dbReference type="OrthoDB" id="9810445at2"/>
<feature type="domain" description="DUF7092" evidence="10">
    <location>
        <begin position="5"/>
        <end position="86"/>
    </location>
</feature>
<evidence type="ECO:0000256" key="4">
    <source>
        <dbReference type="ARBA" id="ARBA00022833"/>
    </source>
</evidence>
<dbReference type="Pfam" id="PF01435">
    <property type="entry name" value="Peptidase_M48"/>
    <property type="match status" value="1"/>
</dbReference>
<dbReference type="GO" id="GO:0016020">
    <property type="term" value="C:membrane"/>
    <property type="evidence" value="ECO:0007669"/>
    <property type="project" value="TreeGrafter"/>
</dbReference>
<dbReference type="PANTHER" id="PTHR22726">
    <property type="entry name" value="METALLOENDOPEPTIDASE OMA1"/>
    <property type="match status" value="1"/>
</dbReference>
<dbReference type="CDD" id="cd07332">
    <property type="entry name" value="M48C_Oma1_like"/>
    <property type="match status" value="1"/>
</dbReference>
<feature type="compositionally biased region" description="Basic and acidic residues" evidence="7">
    <location>
        <begin position="336"/>
        <end position="348"/>
    </location>
</feature>
<keyword evidence="8" id="KW-0812">Transmembrane</keyword>
<evidence type="ECO:0000256" key="2">
    <source>
        <dbReference type="ARBA" id="ARBA00022723"/>
    </source>
</evidence>
<keyword evidence="5 6" id="KW-0482">Metalloprotease</keyword>
<evidence type="ECO:0000313" key="11">
    <source>
        <dbReference type="EMBL" id="PYE38079.1"/>
    </source>
</evidence>
<accession>A0A2V4UGY9</accession>